<dbReference type="OrthoDB" id="32941at2157"/>
<dbReference type="PANTHER" id="PTHR43389:SF4">
    <property type="entry name" value="V-TYPE PROTON ATPASE SUBUNIT B"/>
    <property type="match status" value="1"/>
</dbReference>
<dbReference type="Pfam" id="PF22919">
    <property type="entry name" value="ATP-synt_VA_C"/>
    <property type="match status" value="1"/>
</dbReference>
<keyword evidence="13" id="KW-1185">Reference proteome</keyword>
<keyword evidence="2 8" id="KW-0813">Transport</keyword>
<dbReference type="eggNOG" id="arCOG00865">
    <property type="taxonomic scope" value="Archaea"/>
</dbReference>
<organism evidence="12 13">
    <name type="scientific">Methanocella paludicola (strain DSM 17711 / JCM 13418 / NBRC 101707 / SANAE)</name>
    <dbReference type="NCBI Taxonomy" id="304371"/>
    <lineage>
        <taxon>Archaea</taxon>
        <taxon>Methanobacteriati</taxon>
        <taxon>Methanobacteriota</taxon>
        <taxon>Stenosarchaea group</taxon>
        <taxon>Methanomicrobia</taxon>
        <taxon>Methanocellales</taxon>
        <taxon>Methanocellaceae</taxon>
        <taxon>Methanocella</taxon>
    </lineage>
</organism>
<evidence type="ECO:0000256" key="1">
    <source>
        <dbReference type="ARBA" id="ARBA00008936"/>
    </source>
</evidence>
<dbReference type="Pfam" id="PF02874">
    <property type="entry name" value="ATP-synt_ab_N"/>
    <property type="match status" value="1"/>
</dbReference>
<dbReference type="InterPro" id="IPR000194">
    <property type="entry name" value="ATPase_F1/V1/A1_a/bsu_nucl-bd"/>
</dbReference>
<keyword evidence="3 8" id="KW-1003">Cell membrane</keyword>
<dbReference type="NCBIfam" id="NF003235">
    <property type="entry name" value="PRK04196.1"/>
    <property type="match status" value="1"/>
</dbReference>
<comment type="similarity">
    <text evidence="1 8">Belongs to the ATPase alpha/beta chains family.</text>
</comment>
<dbReference type="GO" id="GO:0042777">
    <property type="term" value="P:proton motive force-driven plasma membrane ATP synthesis"/>
    <property type="evidence" value="ECO:0007669"/>
    <property type="project" value="UniProtKB-UniRule"/>
</dbReference>
<comment type="subcellular location">
    <subcellularLocation>
        <location evidence="8">Cell membrane</location>
        <topology evidence="8">Peripheral membrane protein</topology>
    </subcellularLocation>
</comment>
<reference evidence="13" key="3">
    <citation type="journal article" date="2011" name="PLoS ONE">
        <title>Genome sequence of a mesophilic hydrogenotrophic methanogen Methanocella paludicola, the first cultivated representative of the order Methanocellales.</title>
        <authorList>
            <person name="Sakai S."/>
            <person name="Takaki Y."/>
            <person name="Shimamura S."/>
            <person name="Sekine M."/>
            <person name="Tajima T."/>
            <person name="Kosugi H."/>
            <person name="Ichikawa N."/>
            <person name="Tasumi E."/>
            <person name="Hiraki A.T."/>
            <person name="Shimizu A."/>
            <person name="Kato Y."/>
            <person name="Nishiko R."/>
            <person name="Mori K."/>
            <person name="Fujita N."/>
            <person name="Imachi H."/>
            <person name="Takai K."/>
        </authorList>
    </citation>
    <scope>NUCLEOTIDE SEQUENCE [LARGE SCALE GENOMIC DNA]</scope>
    <source>
        <strain evidence="13">DSM 17711 / JCM 13418 / NBRC 101707 / SANAE</strain>
    </source>
</reference>
<dbReference type="SUPFAM" id="SSF52540">
    <property type="entry name" value="P-loop containing nucleoside triphosphate hydrolases"/>
    <property type="match status" value="1"/>
</dbReference>
<keyword evidence="4 8" id="KW-0375">Hydrogen ion transport</keyword>
<dbReference type="InterPro" id="IPR027417">
    <property type="entry name" value="P-loop_NTPase"/>
</dbReference>
<reference evidence="12 13" key="2">
    <citation type="journal article" date="2008" name="Int. J. Syst. Evol. Microbiol.">
        <title>Methanocella paludicola gen. nov., sp. nov., a methane-producing archaeon, the first isolate of the lineage 'Rice Cluster I', and proposal of the new archaeal order Methanocellales ord. nov.</title>
        <authorList>
            <person name="Sakai S."/>
            <person name="Imachi H."/>
            <person name="Hanada S."/>
            <person name="Ohashi A."/>
            <person name="Harada H."/>
            <person name="Kamagata Y."/>
        </authorList>
    </citation>
    <scope>NUCLEOTIDE SEQUENCE [LARGE SCALE GENOMIC DNA]</scope>
    <source>
        <strain evidence="13">DSM 17711 / JCM 13418 / NBRC 101707 / SANAE</strain>
    </source>
</reference>
<reference evidence="12 13" key="1">
    <citation type="journal article" date="2007" name="Appl. Environ. Microbiol.">
        <title>Isolation of key methanogens for global methane emission from rice paddy fields: a novel isolate affiliated with the clone cluster rice cluster I.</title>
        <authorList>
            <person name="Sakai S."/>
            <person name="Imachi H."/>
            <person name="Sekiguchi Y."/>
            <person name="Ohashi A."/>
            <person name="Harada H."/>
            <person name="Kamagata Y."/>
        </authorList>
    </citation>
    <scope>NUCLEOTIDE SEQUENCE [LARGE SCALE GENOMIC DNA]</scope>
    <source>
        <strain evidence="13">DSM 17711 / JCM 13418 / NBRC 101707 / SANAE</strain>
    </source>
</reference>
<dbReference type="STRING" id="304371.MCP_2291"/>
<sequence length="466" mass="51797">MKAVSLVSKECTTVSYVSGPLIFVQNVKGVSFGEIVSIILPGGEQRTGQVLDISDKLVVVQVFEGTSWVDNKDTRVIFTGEPARIDVSKDMLGRVFNGVGKARDGGPEIIPEDRLDIGGAAINPFARDKPSDFIQTGISAIDGLNTLVRGQKLPIFTGSGLPANKLAAQIARQAKVLGEGESFAVIFVAMGITHKEASYFMKDFERTGALERVVFFMNLADDPTIERIATPRCALTAAEYLAFTHDLHVLVILTDMINYCEALREISTAREEVPGRRGYPGYMYTDLASIYERAGRIKGKKGSITQIPILTMPDDDITHPVPDLTGYITEGQIVLSRDMFRRGSDPPVDCLPCLSRLMNLGIGPGKTREDHRNVADQLYASYAYGRDLRRLVAIVGEEALTDLDRVYLKFADDFEKRFITQGDENRSIERTFDIAWDLFSQLPEEELKRIKVEYIKKYHPFRRGVA</sequence>
<dbReference type="InterPro" id="IPR022879">
    <property type="entry name" value="V-ATPase_su_B/beta"/>
</dbReference>
<evidence type="ECO:0000259" key="11">
    <source>
        <dbReference type="Pfam" id="PF22919"/>
    </source>
</evidence>
<dbReference type="EMBL" id="AP011532">
    <property type="protein sequence ID" value="BAI62363.1"/>
    <property type="molecule type" value="Genomic_DNA"/>
</dbReference>
<dbReference type="CDD" id="cd18112">
    <property type="entry name" value="ATP-synt_V_A-type_beta_C"/>
    <property type="match status" value="1"/>
</dbReference>
<evidence type="ECO:0000256" key="7">
    <source>
        <dbReference type="ARBA" id="ARBA00023310"/>
    </source>
</evidence>
<feature type="domain" description="ATPase F1/V1/A1 complex alpha/beta subunit N-terminal" evidence="10">
    <location>
        <begin position="15"/>
        <end position="80"/>
    </location>
</feature>
<dbReference type="CDD" id="cd18118">
    <property type="entry name" value="ATP-synt_V_A-type_beta_N"/>
    <property type="match status" value="1"/>
</dbReference>
<dbReference type="GeneID" id="8682737"/>
<dbReference type="InParanoid" id="D1Z0Z1"/>
<keyword evidence="5 8" id="KW-0406">Ion transport</keyword>
<dbReference type="InterPro" id="IPR055190">
    <property type="entry name" value="ATP-synt_VA_C"/>
</dbReference>
<evidence type="ECO:0000256" key="2">
    <source>
        <dbReference type="ARBA" id="ARBA00022448"/>
    </source>
</evidence>
<comment type="function">
    <text evidence="8">Component of the A-type ATP synthase that produces ATP from ADP in the presence of a proton gradient across the membrane. The B chain is a regulatory subunit.</text>
</comment>
<dbReference type="SUPFAM" id="SSF47917">
    <property type="entry name" value="C-terminal domain of alpha and beta subunits of F1 ATP synthase"/>
    <property type="match status" value="1"/>
</dbReference>
<dbReference type="GO" id="GO:0005524">
    <property type="term" value="F:ATP binding"/>
    <property type="evidence" value="ECO:0007669"/>
    <property type="project" value="UniProtKB-UniRule"/>
</dbReference>
<evidence type="ECO:0000256" key="4">
    <source>
        <dbReference type="ARBA" id="ARBA00022781"/>
    </source>
</evidence>
<dbReference type="FunCoup" id="D1Z0Z1">
    <property type="interactions" value="38"/>
</dbReference>
<keyword evidence="6 8" id="KW-0472">Membrane</keyword>
<gene>
    <name evidence="12" type="primary">atpB-2</name>
    <name evidence="8" type="synonym">atpB</name>
    <name evidence="12" type="ordered locus">MCP_2291</name>
</gene>
<comment type="subunit">
    <text evidence="8">Has multiple subunits with at least A(3), B(3), C, D, E, F, H, I and proteolipid K(x).</text>
</comment>
<protein>
    <recommendedName>
        <fullName evidence="8">A-type ATP synthase subunit B</fullName>
    </recommendedName>
</protein>
<evidence type="ECO:0000259" key="9">
    <source>
        <dbReference type="Pfam" id="PF00006"/>
    </source>
</evidence>
<dbReference type="AlphaFoldDB" id="D1Z0Z1"/>
<dbReference type="Gene3D" id="3.40.50.12240">
    <property type="match status" value="1"/>
</dbReference>
<dbReference type="Pfam" id="PF00006">
    <property type="entry name" value="ATP-synt_ab"/>
    <property type="match status" value="1"/>
</dbReference>
<dbReference type="KEGG" id="mpd:MCP_2291"/>
<dbReference type="GO" id="GO:0005886">
    <property type="term" value="C:plasma membrane"/>
    <property type="evidence" value="ECO:0007669"/>
    <property type="project" value="UniProtKB-SubCell"/>
</dbReference>
<accession>D1Z0Z1</accession>
<evidence type="ECO:0000256" key="3">
    <source>
        <dbReference type="ARBA" id="ARBA00022475"/>
    </source>
</evidence>
<keyword evidence="7 8" id="KW-0066">ATP synthesis</keyword>
<proteinExistence type="inferred from homology"/>
<evidence type="ECO:0000256" key="5">
    <source>
        <dbReference type="ARBA" id="ARBA00023065"/>
    </source>
</evidence>
<evidence type="ECO:0000256" key="6">
    <source>
        <dbReference type="ARBA" id="ARBA00023136"/>
    </source>
</evidence>
<evidence type="ECO:0000313" key="13">
    <source>
        <dbReference type="Proteomes" id="UP000001882"/>
    </source>
</evidence>
<dbReference type="PANTHER" id="PTHR43389">
    <property type="entry name" value="V-TYPE PROTON ATPASE SUBUNIT B"/>
    <property type="match status" value="1"/>
</dbReference>
<dbReference type="RefSeq" id="WP_012901037.1">
    <property type="nucleotide sequence ID" value="NC_013665.1"/>
</dbReference>
<feature type="domain" description="ATPase F1/V1/A1 complex alpha/beta subunit nucleotide-binding" evidence="9">
    <location>
        <begin position="137"/>
        <end position="355"/>
    </location>
</feature>
<evidence type="ECO:0000256" key="8">
    <source>
        <dbReference type="HAMAP-Rule" id="MF_00310"/>
    </source>
</evidence>
<feature type="domain" description="ATP synthase A/B type C-terminal" evidence="11">
    <location>
        <begin position="361"/>
        <end position="458"/>
    </location>
</feature>
<evidence type="ECO:0000313" key="12">
    <source>
        <dbReference type="EMBL" id="BAI62363.1"/>
    </source>
</evidence>
<name>D1Z0Z1_METPS</name>
<dbReference type="PIRSF" id="PIRSF039114">
    <property type="entry name" value="V-ATPsynth_beta/V-ATPase_B"/>
    <property type="match status" value="1"/>
</dbReference>
<dbReference type="GO" id="GO:0046933">
    <property type="term" value="F:proton-transporting ATP synthase activity, rotational mechanism"/>
    <property type="evidence" value="ECO:0007669"/>
    <property type="project" value="UniProtKB-UniRule"/>
</dbReference>
<evidence type="ECO:0000259" key="10">
    <source>
        <dbReference type="Pfam" id="PF02874"/>
    </source>
</evidence>
<dbReference type="PATRIC" id="fig|304371.9.peg.2332"/>
<dbReference type="HAMAP" id="MF_00310">
    <property type="entry name" value="ATP_synth_B_arch"/>
    <property type="match status" value="1"/>
</dbReference>
<dbReference type="Proteomes" id="UP000001882">
    <property type="component" value="Chromosome"/>
</dbReference>
<dbReference type="CDD" id="cd01135">
    <property type="entry name" value="V_A-ATPase_B"/>
    <property type="match status" value="1"/>
</dbReference>
<dbReference type="InterPro" id="IPR004100">
    <property type="entry name" value="ATPase_F1/V1/A1_a/bsu_N"/>
</dbReference>